<dbReference type="AlphaFoldDB" id="A0A087HE45"/>
<name>A0A087HE45_ARAAL</name>
<organism evidence="1 2">
    <name type="scientific">Arabis alpina</name>
    <name type="common">Alpine rock-cress</name>
    <dbReference type="NCBI Taxonomy" id="50452"/>
    <lineage>
        <taxon>Eukaryota</taxon>
        <taxon>Viridiplantae</taxon>
        <taxon>Streptophyta</taxon>
        <taxon>Embryophyta</taxon>
        <taxon>Tracheophyta</taxon>
        <taxon>Spermatophyta</taxon>
        <taxon>Magnoliopsida</taxon>
        <taxon>eudicotyledons</taxon>
        <taxon>Gunneridae</taxon>
        <taxon>Pentapetalae</taxon>
        <taxon>rosids</taxon>
        <taxon>malvids</taxon>
        <taxon>Brassicales</taxon>
        <taxon>Brassicaceae</taxon>
        <taxon>Arabideae</taxon>
        <taxon>Arabis</taxon>
    </lineage>
</organism>
<protein>
    <submittedName>
        <fullName evidence="1">Uncharacterized protein</fullName>
    </submittedName>
</protein>
<evidence type="ECO:0000313" key="1">
    <source>
        <dbReference type="EMBL" id="KFK40397.1"/>
    </source>
</evidence>
<proteinExistence type="predicted"/>
<gene>
    <name evidence="1" type="ordered locus">AALP_Aa3g368200</name>
</gene>
<sequence>MKEPNAKKNACWVFERVRIILIIISSNSFTEQVYGSSPYSPN</sequence>
<evidence type="ECO:0000313" key="2">
    <source>
        <dbReference type="Proteomes" id="UP000029120"/>
    </source>
</evidence>
<dbReference type="Proteomes" id="UP000029120">
    <property type="component" value="Chromosome 3"/>
</dbReference>
<dbReference type="Gramene" id="KFK40397">
    <property type="protein sequence ID" value="KFK40397"/>
    <property type="gene ID" value="AALP_AA3G368200"/>
</dbReference>
<dbReference type="EMBL" id="CM002871">
    <property type="protein sequence ID" value="KFK40397.1"/>
    <property type="molecule type" value="Genomic_DNA"/>
</dbReference>
<accession>A0A087HE45</accession>
<keyword evidence="2" id="KW-1185">Reference proteome</keyword>
<reference evidence="2" key="1">
    <citation type="journal article" date="2015" name="Nat. Plants">
        <title>Genome expansion of Arabis alpina linked with retrotransposition and reduced symmetric DNA methylation.</title>
        <authorList>
            <person name="Willing E.M."/>
            <person name="Rawat V."/>
            <person name="Mandakova T."/>
            <person name="Maumus F."/>
            <person name="James G.V."/>
            <person name="Nordstroem K.J."/>
            <person name="Becker C."/>
            <person name="Warthmann N."/>
            <person name="Chica C."/>
            <person name="Szarzynska B."/>
            <person name="Zytnicki M."/>
            <person name="Albani M.C."/>
            <person name="Kiefer C."/>
            <person name="Bergonzi S."/>
            <person name="Castaings L."/>
            <person name="Mateos J.L."/>
            <person name="Berns M.C."/>
            <person name="Bujdoso N."/>
            <person name="Piofczyk T."/>
            <person name="de Lorenzo L."/>
            <person name="Barrero-Sicilia C."/>
            <person name="Mateos I."/>
            <person name="Piednoel M."/>
            <person name="Hagmann J."/>
            <person name="Chen-Min-Tao R."/>
            <person name="Iglesias-Fernandez R."/>
            <person name="Schuster S.C."/>
            <person name="Alonso-Blanco C."/>
            <person name="Roudier F."/>
            <person name="Carbonero P."/>
            <person name="Paz-Ares J."/>
            <person name="Davis S.J."/>
            <person name="Pecinka A."/>
            <person name="Quesneville H."/>
            <person name="Colot V."/>
            <person name="Lysak M.A."/>
            <person name="Weigel D."/>
            <person name="Coupland G."/>
            <person name="Schneeberger K."/>
        </authorList>
    </citation>
    <scope>NUCLEOTIDE SEQUENCE [LARGE SCALE GENOMIC DNA]</scope>
    <source>
        <strain evidence="2">cv. Pajares</strain>
    </source>
</reference>